<feature type="region of interest" description="Disordered" evidence="1">
    <location>
        <begin position="1"/>
        <end position="29"/>
    </location>
</feature>
<proteinExistence type="predicted"/>
<dbReference type="EMBL" id="KE124780">
    <property type="protein sequence ID" value="EPB80405.1"/>
    <property type="molecule type" value="Genomic_DNA"/>
</dbReference>
<dbReference type="Proteomes" id="UP000054495">
    <property type="component" value="Unassembled WGS sequence"/>
</dbReference>
<keyword evidence="2" id="KW-0812">Transmembrane</keyword>
<feature type="compositionally biased region" description="Polar residues" evidence="1">
    <location>
        <begin position="1"/>
        <end position="11"/>
    </location>
</feature>
<keyword evidence="4" id="KW-1185">Reference proteome</keyword>
<evidence type="ECO:0000256" key="1">
    <source>
        <dbReference type="SAM" id="MobiDB-lite"/>
    </source>
</evidence>
<accession>A0A0D6M8H4</accession>
<feature type="compositionally biased region" description="Basic and acidic residues" evidence="1">
    <location>
        <begin position="17"/>
        <end position="29"/>
    </location>
</feature>
<evidence type="ECO:0000256" key="2">
    <source>
        <dbReference type="SAM" id="Phobius"/>
    </source>
</evidence>
<evidence type="ECO:0000313" key="4">
    <source>
        <dbReference type="Proteomes" id="UP000054495"/>
    </source>
</evidence>
<feature type="transmembrane region" description="Helical" evidence="2">
    <location>
        <begin position="35"/>
        <end position="60"/>
    </location>
</feature>
<dbReference type="AlphaFoldDB" id="A0A0D6M8H4"/>
<name>A0A0D6M8H4_9BILA</name>
<keyword evidence="2" id="KW-1133">Transmembrane helix</keyword>
<protein>
    <submittedName>
        <fullName evidence="3">Uncharacterized protein</fullName>
    </submittedName>
</protein>
<keyword evidence="2" id="KW-0472">Membrane</keyword>
<gene>
    <name evidence="3" type="ORF">ANCCEY_00502</name>
</gene>
<sequence>MAPSDTYTQRVGGNDAPSRERKTEDSDKKTPWRSVYVAALCSFVQSLQYGLFFSSLWPYLKSLLAVMFVSPSFGKTSSYHARQKRHNKANTEP</sequence>
<evidence type="ECO:0000313" key="3">
    <source>
        <dbReference type="EMBL" id="EPB80405.1"/>
    </source>
</evidence>
<organism evidence="3 4">
    <name type="scientific">Ancylostoma ceylanicum</name>
    <dbReference type="NCBI Taxonomy" id="53326"/>
    <lineage>
        <taxon>Eukaryota</taxon>
        <taxon>Metazoa</taxon>
        <taxon>Ecdysozoa</taxon>
        <taxon>Nematoda</taxon>
        <taxon>Chromadorea</taxon>
        <taxon>Rhabditida</taxon>
        <taxon>Rhabditina</taxon>
        <taxon>Rhabditomorpha</taxon>
        <taxon>Strongyloidea</taxon>
        <taxon>Ancylostomatidae</taxon>
        <taxon>Ancylostomatinae</taxon>
        <taxon>Ancylostoma</taxon>
    </lineage>
</organism>
<reference evidence="3 4" key="1">
    <citation type="submission" date="2013-05" db="EMBL/GenBank/DDBJ databases">
        <title>Draft genome of the parasitic nematode Anyclostoma ceylanicum.</title>
        <authorList>
            <person name="Mitreva M."/>
        </authorList>
    </citation>
    <scope>NUCLEOTIDE SEQUENCE [LARGE SCALE GENOMIC DNA]</scope>
</reference>